<evidence type="ECO:0000256" key="9">
    <source>
        <dbReference type="ARBA" id="ARBA00022618"/>
    </source>
</evidence>
<keyword evidence="9" id="KW-0132">Cell division</keyword>
<evidence type="ECO:0000256" key="3">
    <source>
        <dbReference type="ARBA" id="ARBA00004300"/>
    </source>
</evidence>
<feature type="compositionally biased region" description="Pro residues" evidence="17">
    <location>
        <begin position="208"/>
        <end position="222"/>
    </location>
</feature>
<dbReference type="EMBL" id="VXIV02002549">
    <property type="protein sequence ID" value="KAF6024686.1"/>
    <property type="molecule type" value="Genomic_DNA"/>
</dbReference>
<evidence type="ECO:0000256" key="10">
    <source>
        <dbReference type="ARBA" id="ARBA00023212"/>
    </source>
</evidence>
<evidence type="ECO:0000256" key="11">
    <source>
        <dbReference type="ARBA" id="ARBA00023242"/>
    </source>
</evidence>
<dbReference type="PANTHER" id="PTHR12161:SF5">
    <property type="entry name" value="IST1 HOMOLOG"/>
    <property type="match status" value="1"/>
</dbReference>
<organism evidence="18 19">
    <name type="scientific">Bugula neritina</name>
    <name type="common">Brown bryozoan</name>
    <name type="synonym">Sertularia neritina</name>
    <dbReference type="NCBI Taxonomy" id="10212"/>
    <lineage>
        <taxon>Eukaryota</taxon>
        <taxon>Metazoa</taxon>
        <taxon>Spiralia</taxon>
        <taxon>Lophotrochozoa</taxon>
        <taxon>Bryozoa</taxon>
        <taxon>Gymnolaemata</taxon>
        <taxon>Cheilostomatida</taxon>
        <taxon>Flustrina</taxon>
        <taxon>Buguloidea</taxon>
        <taxon>Bugulidae</taxon>
        <taxon>Bugula</taxon>
    </lineage>
</organism>
<dbReference type="Gene3D" id="1.20.1260.60">
    <property type="entry name" value="Vacuolar protein sorting-associated protein Ist1"/>
    <property type="match status" value="1"/>
</dbReference>
<evidence type="ECO:0000256" key="13">
    <source>
        <dbReference type="ARBA" id="ARBA00023329"/>
    </source>
</evidence>
<feature type="region of interest" description="Disordered" evidence="17">
    <location>
        <begin position="204"/>
        <end position="233"/>
    </location>
</feature>
<evidence type="ECO:0000256" key="4">
    <source>
        <dbReference type="ARBA" id="ARBA00004541"/>
    </source>
</evidence>
<keyword evidence="12" id="KW-0131">Cell cycle</keyword>
<comment type="subcellular location">
    <subcellularLocation>
        <location evidence="3">Cytoplasm</location>
        <location evidence="3">Cytoskeleton</location>
        <location evidence="3">Microtubule organizing center</location>
        <location evidence="3">Centrosome</location>
    </subcellularLocation>
    <subcellularLocation>
        <location evidence="4">Cytoplasmic vesicle</location>
    </subcellularLocation>
    <subcellularLocation>
        <location evidence="1">Midbody</location>
    </subcellularLocation>
    <subcellularLocation>
        <location evidence="2">Nucleus envelope</location>
    </subcellularLocation>
</comment>
<evidence type="ECO:0000256" key="5">
    <source>
        <dbReference type="ARBA" id="ARBA00005536"/>
    </source>
</evidence>
<dbReference type="GO" id="GO:0031410">
    <property type="term" value="C:cytoplasmic vesicle"/>
    <property type="evidence" value="ECO:0007669"/>
    <property type="project" value="UniProtKB-SubCell"/>
</dbReference>
<dbReference type="InterPro" id="IPR042277">
    <property type="entry name" value="IST1-like"/>
</dbReference>
<evidence type="ECO:0000256" key="2">
    <source>
        <dbReference type="ARBA" id="ARBA00004259"/>
    </source>
</evidence>
<evidence type="ECO:0000256" key="8">
    <source>
        <dbReference type="ARBA" id="ARBA00022553"/>
    </source>
</evidence>
<keyword evidence="8" id="KW-0597">Phosphoprotein</keyword>
<reference evidence="18" key="1">
    <citation type="submission" date="2020-06" db="EMBL/GenBank/DDBJ databases">
        <title>Draft genome of Bugula neritina, a colonial animal packing powerful symbionts and potential medicines.</title>
        <authorList>
            <person name="Rayko M."/>
        </authorList>
    </citation>
    <scope>NUCLEOTIDE SEQUENCE [LARGE SCALE GENOMIC DNA]</scope>
    <source>
        <strain evidence="18">Kwan_BN1</strain>
    </source>
</reference>
<dbReference type="AlphaFoldDB" id="A0A7J7JGD1"/>
<keyword evidence="11" id="KW-0539">Nucleus</keyword>
<evidence type="ECO:0000256" key="1">
    <source>
        <dbReference type="ARBA" id="ARBA00004214"/>
    </source>
</evidence>
<dbReference type="GO" id="GO:0051301">
    <property type="term" value="P:cell division"/>
    <property type="evidence" value="ECO:0007669"/>
    <property type="project" value="UniProtKB-KW"/>
</dbReference>
<feature type="compositionally biased region" description="Low complexity" evidence="17">
    <location>
        <begin position="313"/>
        <end position="322"/>
    </location>
</feature>
<comment type="similarity">
    <text evidence="5">Belongs to the IST1 family.</text>
</comment>
<name>A0A7J7JGD1_BUGNE</name>
<dbReference type="InterPro" id="IPR005061">
    <property type="entry name" value="Ist1"/>
</dbReference>
<keyword evidence="7" id="KW-0963">Cytoplasm</keyword>
<evidence type="ECO:0000256" key="15">
    <source>
        <dbReference type="ARBA" id="ARBA00046124"/>
    </source>
</evidence>
<comment type="subunit">
    <text evidence="16">Interacts with CHMP1A, CHMP1B, VPS4A and VTA1. Interacts with SPAST, STAMBP, and USP8. May interact with VPS37B. May associate with the ESCRT-I complex. Interacts with MITD1, in competition with VSP4. Interacts with SPART (via MIT domain); leading to the recruitment of SPART to midbodies. Interacts with SPAST.</text>
</comment>
<dbReference type="GO" id="GO:0005635">
    <property type="term" value="C:nuclear envelope"/>
    <property type="evidence" value="ECO:0007669"/>
    <property type="project" value="UniProtKB-SubCell"/>
</dbReference>
<feature type="compositionally biased region" description="Polar residues" evidence="17">
    <location>
        <begin position="354"/>
        <end position="363"/>
    </location>
</feature>
<dbReference type="Pfam" id="PF03398">
    <property type="entry name" value="Ist1"/>
    <property type="match status" value="1"/>
</dbReference>
<protein>
    <recommendedName>
        <fullName evidence="6">IST1 homolog</fullName>
    </recommendedName>
    <alternativeName>
        <fullName evidence="14">Charged multivesicular body protein 8</fullName>
    </alternativeName>
</protein>
<dbReference type="FunFam" id="1.20.1260.60:FF:000001">
    <property type="entry name" value="IST1 homolog isoform X1"/>
    <property type="match status" value="1"/>
</dbReference>
<comment type="function">
    <text evidence="15">ESCRT-III-like protein involved in cytokinesis, nuclear envelope reassembly and endosomal tubulation. Is required for efficient abscission during cytokinesis. Involved in recruiting VPS4A and/or VPS4B to the midbody of dividing cells. During late anaphase, involved in nuclear envelope reassembly and mitotic spindle disassembly together with the ESCRT-III complex: IST1 acts by mediating the recruitment of SPAST to the nuclear membrane, leading to microtubule severing. Recruited to the reforming nuclear envelope (NE) during anaphase by LEMD2. Regulates early endosomal tubulation together with the ESCRT-III complex by mediating the recruitment of SPAST.</text>
</comment>
<accession>A0A7J7JGD1</accession>
<dbReference type="GO" id="GO:0030496">
    <property type="term" value="C:midbody"/>
    <property type="evidence" value="ECO:0007669"/>
    <property type="project" value="UniProtKB-SubCell"/>
</dbReference>
<comment type="caution">
    <text evidence="18">The sequence shown here is derived from an EMBL/GenBank/DDBJ whole genome shotgun (WGS) entry which is preliminary data.</text>
</comment>
<feature type="region of interest" description="Disordered" evidence="17">
    <location>
        <begin position="257"/>
        <end position="417"/>
    </location>
</feature>
<keyword evidence="19" id="KW-1185">Reference proteome</keyword>
<feature type="compositionally biased region" description="Gly residues" evidence="17">
    <location>
        <begin position="223"/>
        <end position="233"/>
    </location>
</feature>
<dbReference type="OrthoDB" id="29853at2759"/>
<evidence type="ECO:0000256" key="7">
    <source>
        <dbReference type="ARBA" id="ARBA00022490"/>
    </source>
</evidence>
<dbReference type="PANTHER" id="PTHR12161">
    <property type="entry name" value="IST1 FAMILY MEMBER"/>
    <property type="match status" value="1"/>
</dbReference>
<evidence type="ECO:0000256" key="17">
    <source>
        <dbReference type="SAM" id="MobiDB-lite"/>
    </source>
</evidence>
<dbReference type="GO" id="GO:0005813">
    <property type="term" value="C:centrosome"/>
    <property type="evidence" value="ECO:0007669"/>
    <property type="project" value="UniProtKB-SubCell"/>
</dbReference>
<keyword evidence="10" id="KW-0206">Cytoskeleton</keyword>
<evidence type="ECO:0000313" key="18">
    <source>
        <dbReference type="EMBL" id="KAF6024686.1"/>
    </source>
</evidence>
<evidence type="ECO:0000313" key="19">
    <source>
        <dbReference type="Proteomes" id="UP000593567"/>
    </source>
</evidence>
<feature type="compositionally biased region" description="Pro residues" evidence="17">
    <location>
        <begin position="301"/>
        <end position="312"/>
    </location>
</feature>
<gene>
    <name evidence="18" type="ORF">EB796_017008</name>
</gene>
<evidence type="ECO:0000256" key="6">
    <source>
        <dbReference type="ARBA" id="ARBA00014513"/>
    </source>
</evidence>
<dbReference type="Proteomes" id="UP000593567">
    <property type="component" value="Unassembled WGS sequence"/>
</dbReference>
<evidence type="ECO:0000256" key="14">
    <source>
        <dbReference type="ARBA" id="ARBA00032374"/>
    </source>
</evidence>
<evidence type="ECO:0000256" key="16">
    <source>
        <dbReference type="ARBA" id="ARBA00046920"/>
    </source>
</evidence>
<keyword evidence="13" id="KW-0968">Cytoplasmic vesicle</keyword>
<dbReference type="GO" id="GO:0015031">
    <property type="term" value="P:protein transport"/>
    <property type="evidence" value="ECO:0007669"/>
    <property type="project" value="InterPro"/>
</dbReference>
<proteinExistence type="inferred from homology"/>
<evidence type="ECO:0000256" key="12">
    <source>
        <dbReference type="ARBA" id="ARBA00023306"/>
    </source>
</evidence>
<sequence length="430" mass="45387">MFSSKCNFQKLKTNLRLTVNRLKLLEKKKTELALKSRKEIADYIQAGKEDRARIRVEHIVREDYMVEGMEILEMFCDLLLARFGIIERVSAVDPTVEEAIASIIWAEPRLSADIPELTVISKNLLARYGKEYHAACKSNQLNAVNEKLMRKMSIYSPPKSLIENYMVEIAKSFNVDFEPDQLVLLGEDGSLPIGDLLEFGEAKKFVRPPSPPGGGMGPPPPSGGGGGGYPSGGGGYPSGGGGYPSGGGGYPSGGGGYPNGGGRMGPPPPSGGGGGYPSGAYPPTTAPFGYPPNGPDAGNVYPPPLPSVPPSGPVSSPQSPGGFNIPPELPSQPANHQIPPTYNEAPQVPPNPPNYSSLNIRNNLSHEPDGEIPSLPEIPGDDFNLPSVPSSVNPTGPSGAGGPSSPGQQGPNDIDFDDLAARFDKLKKRK</sequence>